<keyword evidence="8" id="KW-1185">Reference proteome</keyword>
<evidence type="ECO:0000256" key="3">
    <source>
        <dbReference type="ARBA" id="ARBA00022964"/>
    </source>
</evidence>
<comment type="cofactor">
    <cofactor evidence="1">
        <name>L-ascorbate</name>
        <dbReference type="ChEBI" id="CHEBI:38290"/>
    </cofactor>
</comment>
<protein>
    <recommendedName>
        <fullName evidence="6">Fe2OG dioxygenase domain-containing protein</fullName>
    </recommendedName>
</protein>
<dbReference type="Proteomes" id="UP001213000">
    <property type="component" value="Unassembled WGS sequence"/>
</dbReference>
<organism evidence="7 8">
    <name type="scientific">Leucocoprinus birnbaumii</name>
    <dbReference type="NCBI Taxonomy" id="56174"/>
    <lineage>
        <taxon>Eukaryota</taxon>
        <taxon>Fungi</taxon>
        <taxon>Dikarya</taxon>
        <taxon>Basidiomycota</taxon>
        <taxon>Agaricomycotina</taxon>
        <taxon>Agaricomycetes</taxon>
        <taxon>Agaricomycetidae</taxon>
        <taxon>Agaricales</taxon>
        <taxon>Agaricineae</taxon>
        <taxon>Agaricaceae</taxon>
        <taxon>Leucocoprinus</taxon>
    </lineage>
</organism>
<dbReference type="InterPro" id="IPR006620">
    <property type="entry name" value="Pro_4_hyd_alph"/>
</dbReference>
<dbReference type="GO" id="GO:0005783">
    <property type="term" value="C:endoplasmic reticulum"/>
    <property type="evidence" value="ECO:0007669"/>
    <property type="project" value="TreeGrafter"/>
</dbReference>
<sequence>MMQDKTDHPVFDFSSTPIPEYSHSYCKIIDDVFTPEECAELISLAESDAQWAQAAVHYGLGPNQNYVDTSYRNSERILRFDDEAAQKLFQKLRPYISEIQKLEAGAPYSKSMVGAHVLKNFNFKLVGLNERLSFLRYGPGNYFRSHCDGMLDLPDGRKSLVTVQIYLGDEGCQGGATRFWSANRKRYVDVDPKPGRVLIFQQKGLLHSGEDVLKGTKYTLRSDFMFVRERLEDEDAEMS</sequence>
<dbReference type="GO" id="GO:0004656">
    <property type="term" value="F:procollagen-proline 4-dioxygenase activity"/>
    <property type="evidence" value="ECO:0007669"/>
    <property type="project" value="TreeGrafter"/>
</dbReference>
<dbReference type="GO" id="GO:0005506">
    <property type="term" value="F:iron ion binding"/>
    <property type="evidence" value="ECO:0007669"/>
    <property type="project" value="InterPro"/>
</dbReference>
<dbReference type="Pfam" id="PF13640">
    <property type="entry name" value="2OG-FeII_Oxy_3"/>
    <property type="match status" value="1"/>
</dbReference>
<keyword evidence="5" id="KW-0408">Iron</keyword>
<feature type="domain" description="Fe2OG dioxygenase" evidence="6">
    <location>
        <begin position="127"/>
        <end position="229"/>
    </location>
</feature>
<reference evidence="7" key="1">
    <citation type="submission" date="2022-07" db="EMBL/GenBank/DDBJ databases">
        <title>Genome Sequence of Leucocoprinus birnbaumii.</title>
        <authorList>
            <person name="Buettner E."/>
        </authorList>
    </citation>
    <scope>NUCLEOTIDE SEQUENCE</scope>
    <source>
        <strain evidence="7">VT141</strain>
    </source>
</reference>
<dbReference type="SMART" id="SM00702">
    <property type="entry name" value="P4Hc"/>
    <property type="match status" value="1"/>
</dbReference>
<keyword evidence="3" id="KW-0223">Dioxygenase</keyword>
<evidence type="ECO:0000313" key="8">
    <source>
        <dbReference type="Proteomes" id="UP001213000"/>
    </source>
</evidence>
<dbReference type="PANTHER" id="PTHR10869">
    <property type="entry name" value="PROLYL 4-HYDROXYLASE ALPHA SUBUNIT"/>
    <property type="match status" value="1"/>
</dbReference>
<dbReference type="AlphaFoldDB" id="A0AAD5YQ33"/>
<dbReference type="InterPro" id="IPR045054">
    <property type="entry name" value="P4HA-like"/>
</dbReference>
<evidence type="ECO:0000256" key="2">
    <source>
        <dbReference type="ARBA" id="ARBA00022723"/>
    </source>
</evidence>
<dbReference type="GO" id="GO:0031418">
    <property type="term" value="F:L-ascorbic acid binding"/>
    <property type="evidence" value="ECO:0007669"/>
    <property type="project" value="InterPro"/>
</dbReference>
<gene>
    <name evidence="7" type="ORF">NP233_g7329</name>
</gene>
<evidence type="ECO:0000256" key="1">
    <source>
        <dbReference type="ARBA" id="ARBA00001961"/>
    </source>
</evidence>
<evidence type="ECO:0000256" key="4">
    <source>
        <dbReference type="ARBA" id="ARBA00023002"/>
    </source>
</evidence>
<evidence type="ECO:0000256" key="5">
    <source>
        <dbReference type="ARBA" id="ARBA00023004"/>
    </source>
</evidence>
<dbReference type="Gene3D" id="2.60.120.620">
    <property type="entry name" value="q2cbj1_9rhob like domain"/>
    <property type="match status" value="1"/>
</dbReference>
<keyword evidence="4" id="KW-0560">Oxidoreductase</keyword>
<dbReference type="InterPro" id="IPR005123">
    <property type="entry name" value="Oxoglu/Fe-dep_dioxygenase_dom"/>
</dbReference>
<keyword evidence="2" id="KW-0479">Metal-binding</keyword>
<accession>A0AAD5YQ33</accession>
<dbReference type="InterPro" id="IPR044862">
    <property type="entry name" value="Pro_4_hyd_alph_FE2OG_OXY"/>
</dbReference>
<dbReference type="EMBL" id="JANIEX010000528">
    <property type="protein sequence ID" value="KAJ3565924.1"/>
    <property type="molecule type" value="Genomic_DNA"/>
</dbReference>
<comment type="caution">
    <text evidence="7">The sequence shown here is derived from an EMBL/GenBank/DDBJ whole genome shotgun (WGS) entry which is preliminary data.</text>
</comment>
<dbReference type="PROSITE" id="PS51471">
    <property type="entry name" value="FE2OG_OXY"/>
    <property type="match status" value="1"/>
</dbReference>
<dbReference type="SUPFAM" id="SSF51197">
    <property type="entry name" value="Clavaminate synthase-like"/>
    <property type="match status" value="1"/>
</dbReference>
<dbReference type="PANTHER" id="PTHR10869:SF241">
    <property type="entry name" value="FE2OG DIOXYGENASE DOMAIN-CONTAINING PROTEIN"/>
    <property type="match status" value="1"/>
</dbReference>
<evidence type="ECO:0000313" key="7">
    <source>
        <dbReference type="EMBL" id="KAJ3565924.1"/>
    </source>
</evidence>
<proteinExistence type="predicted"/>
<name>A0AAD5YQ33_9AGAR</name>
<evidence type="ECO:0000259" key="6">
    <source>
        <dbReference type="PROSITE" id="PS51471"/>
    </source>
</evidence>